<dbReference type="SUPFAM" id="SSF53756">
    <property type="entry name" value="UDP-Glycosyltransferase/glycogen phosphorylase"/>
    <property type="match status" value="1"/>
</dbReference>
<feature type="region of interest" description="Disordered" evidence="2">
    <location>
        <begin position="100"/>
        <end position="141"/>
    </location>
</feature>
<evidence type="ECO:0000313" key="3">
    <source>
        <dbReference type="EMBL" id="KAK1601787.1"/>
    </source>
</evidence>
<evidence type="ECO:0000256" key="2">
    <source>
        <dbReference type="SAM" id="MobiDB-lite"/>
    </source>
</evidence>
<dbReference type="AlphaFoldDB" id="A0AAD8VBR8"/>
<feature type="region of interest" description="Disordered" evidence="2">
    <location>
        <begin position="1"/>
        <end position="27"/>
    </location>
</feature>
<comment type="caution">
    <text evidence="3">The sequence shown here is derived from an EMBL/GenBank/DDBJ whole genome shotgun (WGS) entry which is preliminary data.</text>
</comment>
<protein>
    <submittedName>
        <fullName evidence="3">Uncharacterized protein</fullName>
    </submittedName>
</protein>
<accession>A0AAD8VBR8</accession>
<comment type="similarity">
    <text evidence="1">Belongs to the UDP-glycosyltransferase family.</text>
</comment>
<dbReference type="GO" id="GO:0080043">
    <property type="term" value="F:quercetin 3-O-glucosyltransferase activity"/>
    <property type="evidence" value="ECO:0007669"/>
    <property type="project" value="TreeGrafter"/>
</dbReference>
<reference evidence="3" key="1">
    <citation type="submission" date="2023-07" db="EMBL/GenBank/DDBJ databases">
        <title>A chromosome-level genome assembly of Lolium multiflorum.</title>
        <authorList>
            <person name="Chen Y."/>
            <person name="Copetti D."/>
            <person name="Kolliker R."/>
            <person name="Studer B."/>
        </authorList>
    </citation>
    <scope>NUCLEOTIDE SEQUENCE</scope>
    <source>
        <strain evidence="3">02402/16</strain>
        <tissue evidence="3">Leaf</tissue>
    </source>
</reference>
<name>A0AAD8VBR8_LOLMU</name>
<keyword evidence="4" id="KW-1185">Reference proteome</keyword>
<dbReference type="EMBL" id="JAUUTY010000349">
    <property type="protein sequence ID" value="KAK1601787.1"/>
    <property type="molecule type" value="Genomic_DNA"/>
</dbReference>
<sequence length="334" mass="36038">MTGNHGPLHPSTWRWRQQPSGMLRDSPCAREADQPAAKIAWQSLVAAALVAMCLSTAVRSAAALPPHHRIPPPVRVMWQRPPPPDPPSTVAAPERPRLRAKGSPWTRHHRPCLWQPGAAAPPPTFRWRQRPESGGKRKSAAAHRIWVDGHRLDSRLAADPSLGDISSVVRTRSPDDFGLRFSTVEAEGCTKAGAIILNTFDDLSGPTSSGDALGAEYRACTLSARSETNSGTTMPHQRGQLQFLQQRRASGNRTPSASLGWTHKKSTVVYANFGSLSRSSQLSSSPRFAWGLAATGHPFLWSIRDNLVSGASDSLAVLPPEFVAATAEAVLSDA</sequence>
<dbReference type="Gene3D" id="3.40.50.2000">
    <property type="entry name" value="Glycogen Phosphorylase B"/>
    <property type="match status" value="2"/>
</dbReference>
<dbReference type="PANTHER" id="PTHR11926:SF1537">
    <property type="entry name" value="OS08G0168700 PROTEIN"/>
    <property type="match status" value="1"/>
</dbReference>
<dbReference type="PANTHER" id="PTHR11926">
    <property type="entry name" value="GLUCOSYL/GLUCURONOSYL TRANSFERASES"/>
    <property type="match status" value="1"/>
</dbReference>
<proteinExistence type="inferred from homology"/>
<dbReference type="GO" id="GO:0080044">
    <property type="term" value="F:quercetin 7-O-glucosyltransferase activity"/>
    <property type="evidence" value="ECO:0007669"/>
    <property type="project" value="TreeGrafter"/>
</dbReference>
<gene>
    <name evidence="3" type="ORF">QYE76_037594</name>
</gene>
<evidence type="ECO:0000256" key="1">
    <source>
        <dbReference type="ARBA" id="ARBA00009995"/>
    </source>
</evidence>
<organism evidence="3 4">
    <name type="scientific">Lolium multiflorum</name>
    <name type="common">Italian ryegrass</name>
    <name type="synonym">Lolium perenne subsp. multiflorum</name>
    <dbReference type="NCBI Taxonomy" id="4521"/>
    <lineage>
        <taxon>Eukaryota</taxon>
        <taxon>Viridiplantae</taxon>
        <taxon>Streptophyta</taxon>
        <taxon>Embryophyta</taxon>
        <taxon>Tracheophyta</taxon>
        <taxon>Spermatophyta</taxon>
        <taxon>Magnoliopsida</taxon>
        <taxon>Liliopsida</taxon>
        <taxon>Poales</taxon>
        <taxon>Poaceae</taxon>
        <taxon>BOP clade</taxon>
        <taxon>Pooideae</taxon>
        <taxon>Poodae</taxon>
        <taxon>Poeae</taxon>
        <taxon>Poeae Chloroplast Group 2 (Poeae type)</taxon>
        <taxon>Loliodinae</taxon>
        <taxon>Loliinae</taxon>
        <taxon>Lolium</taxon>
    </lineage>
</organism>
<evidence type="ECO:0000313" key="4">
    <source>
        <dbReference type="Proteomes" id="UP001231189"/>
    </source>
</evidence>
<dbReference type="Proteomes" id="UP001231189">
    <property type="component" value="Unassembled WGS sequence"/>
</dbReference>